<feature type="transmembrane region" description="Helical" evidence="7">
    <location>
        <begin position="146"/>
        <end position="167"/>
    </location>
</feature>
<dbReference type="InterPro" id="IPR020846">
    <property type="entry name" value="MFS_dom"/>
</dbReference>
<protein>
    <submittedName>
        <fullName evidence="10">Proton myo-inositol cotransporter-like</fullName>
    </submittedName>
</protein>
<reference evidence="10" key="1">
    <citation type="submission" date="2025-08" db="UniProtKB">
        <authorList>
            <consortium name="RefSeq"/>
        </authorList>
    </citation>
    <scope>IDENTIFICATION</scope>
    <source>
        <tissue evidence="10">Muscle</tissue>
    </source>
</reference>
<evidence type="ECO:0000256" key="7">
    <source>
        <dbReference type="SAM" id="Phobius"/>
    </source>
</evidence>
<evidence type="ECO:0000256" key="6">
    <source>
        <dbReference type="ARBA" id="ARBA00023136"/>
    </source>
</evidence>
<dbReference type="InterPro" id="IPR050814">
    <property type="entry name" value="Myo-inositol_Transporter"/>
</dbReference>
<keyword evidence="3" id="KW-0813">Transport</keyword>
<proteinExistence type="inferred from homology"/>
<dbReference type="InterPro" id="IPR005828">
    <property type="entry name" value="MFS_sugar_transport-like"/>
</dbReference>
<keyword evidence="6 7" id="KW-0472">Membrane</keyword>
<feature type="transmembrane region" description="Helical" evidence="7">
    <location>
        <begin position="351"/>
        <end position="370"/>
    </location>
</feature>
<evidence type="ECO:0000313" key="10">
    <source>
        <dbReference type="RefSeq" id="XP_022243162.1"/>
    </source>
</evidence>
<evidence type="ECO:0000256" key="5">
    <source>
        <dbReference type="ARBA" id="ARBA00022989"/>
    </source>
</evidence>
<feature type="transmembrane region" description="Helical" evidence="7">
    <location>
        <begin position="285"/>
        <end position="309"/>
    </location>
</feature>
<dbReference type="PANTHER" id="PTHR48020:SF12">
    <property type="entry name" value="PROTON MYO-INOSITOL COTRANSPORTER"/>
    <property type="match status" value="1"/>
</dbReference>
<dbReference type="PROSITE" id="PS00216">
    <property type="entry name" value="SUGAR_TRANSPORT_1"/>
    <property type="match status" value="1"/>
</dbReference>
<keyword evidence="5 7" id="KW-1133">Transmembrane helix</keyword>
<dbReference type="InterPro" id="IPR005829">
    <property type="entry name" value="Sugar_transporter_CS"/>
</dbReference>
<evidence type="ECO:0000256" key="3">
    <source>
        <dbReference type="ARBA" id="ARBA00022448"/>
    </source>
</evidence>
<keyword evidence="9" id="KW-1185">Reference proteome</keyword>
<dbReference type="PROSITE" id="PS50850">
    <property type="entry name" value="MFS"/>
    <property type="match status" value="1"/>
</dbReference>
<evidence type="ECO:0000256" key="1">
    <source>
        <dbReference type="ARBA" id="ARBA00004141"/>
    </source>
</evidence>
<dbReference type="Proteomes" id="UP000694941">
    <property type="component" value="Unplaced"/>
</dbReference>
<name>A0ABM1SHQ7_LIMPO</name>
<dbReference type="GeneID" id="106460677"/>
<dbReference type="RefSeq" id="XP_022243162.1">
    <property type="nucleotide sequence ID" value="XM_022387454.1"/>
</dbReference>
<evidence type="ECO:0000256" key="2">
    <source>
        <dbReference type="ARBA" id="ARBA00010992"/>
    </source>
</evidence>
<feature type="domain" description="Major facilitator superfamily (MFS) profile" evidence="8">
    <location>
        <begin position="1"/>
        <end position="376"/>
    </location>
</feature>
<dbReference type="InterPro" id="IPR036259">
    <property type="entry name" value="MFS_trans_sf"/>
</dbReference>
<accession>A0ABM1SHQ7</accession>
<sequence length="427" mass="47452">MASIIDGAFSTDETNGWRIMLGLAAVPSFIQFFGFLTMPESPRWLVAQGRYQDALEVLKNVRGHVTIAEEELDTIKANCLETERELVTTGSTPVFLQILRNPTVKRALTVGCLLQLIQQLTAINTGTCYSATIIQESGVKDKTASVWISIGIAALIFCCSFIGLFAVDKIGRRSLTLISLAGISLSLGTLAVGVQLANNHSPRTEVNSTKGPETVCSLYSSCSQGVNNPYCGYCFLDLSSRLSNGNCTSLEPEKSDISTMSQCNITMLERPLIWAYEWCYSDYDWLIFIGFSLYLMCFASGMSSMPWTVNSEIYPLWARSTCYATATSVNWLSSLLVTMTFQWLVEVLTRYGTFWCHMSFAVLGWIYLFLMLPETKGKPLEHVGDLFAHPWWQDATTADERKTVQYVHIRGINQAANVEDPDSGDES</sequence>
<keyword evidence="4 7" id="KW-0812">Transmembrane</keyword>
<gene>
    <name evidence="10" type="primary">LOC106460677</name>
</gene>
<dbReference type="SUPFAM" id="SSF103473">
    <property type="entry name" value="MFS general substrate transporter"/>
    <property type="match status" value="1"/>
</dbReference>
<dbReference type="PANTHER" id="PTHR48020">
    <property type="entry name" value="PROTON MYO-INOSITOL COTRANSPORTER"/>
    <property type="match status" value="1"/>
</dbReference>
<evidence type="ECO:0000259" key="8">
    <source>
        <dbReference type="PROSITE" id="PS50850"/>
    </source>
</evidence>
<organism evidence="9 10">
    <name type="scientific">Limulus polyphemus</name>
    <name type="common">Atlantic horseshoe crab</name>
    <dbReference type="NCBI Taxonomy" id="6850"/>
    <lineage>
        <taxon>Eukaryota</taxon>
        <taxon>Metazoa</taxon>
        <taxon>Ecdysozoa</taxon>
        <taxon>Arthropoda</taxon>
        <taxon>Chelicerata</taxon>
        <taxon>Merostomata</taxon>
        <taxon>Xiphosura</taxon>
        <taxon>Limulidae</taxon>
        <taxon>Limulus</taxon>
    </lineage>
</organism>
<feature type="transmembrane region" description="Helical" evidence="7">
    <location>
        <begin position="19"/>
        <end position="38"/>
    </location>
</feature>
<comment type="subcellular location">
    <subcellularLocation>
        <location evidence="1">Membrane</location>
        <topology evidence="1">Multi-pass membrane protein</topology>
    </subcellularLocation>
</comment>
<feature type="transmembrane region" description="Helical" evidence="7">
    <location>
        <begin position="174"/>
        <end position="197"/>
    </location>
</feature>
<dbReference type="Pfam" id="PF00083">
    <property type="entry name" value="Sugar_tr"/>
    <property type="match status" value="2"/>
</dbReference>
<feature type="transmembrane region" description="Helical" evidence="7">
    <location>
        <begin position="321"/>
        <end position="345"/>
    </location>
</feature>
<evidence type="ECO:0000256" key="4">
    <source>
        <dbReference type="ARBA" id="ARBA00022692"/>
    </source>
</evidence>
<dbReference type="Gene3D" id="1.20.1250.20">
    <property type="entry name" value="MFS general substrate transporter like domains"/>
    <property type="match status" value="2"/>
</dbReference>
<evidence type="ECO:0000313" key="9">
    <source>
        <dbReference type="Proteomes" id="UP000694941"/>
    </source>
</evidence>
<comment type="similarity">
    <text evidence="2">Belongs to the major facilitator superfamily. Sugar transporter (TC 2.A.1.1) family.</text>
</comment>